<proteinExistence type="predicted"/>
<gene>
    <name evidence="2" type="ORF">EYF80_056104</name>
</gene>
<protein>
    <submittedName>
        <fullName evidence="2">Uncharacterized protein</fullName>
    </submittedName>
</protein>
<feature type="region of interest" description="Disordered" evidence="1">
    <location>
        <begin position="102"/>
        <end position="125"/>
    </location>
</feature>
<reference evidence="2 3" key="1">
    <citation type="submission" date="2019-03" db="EMBL/GenBank/DDBJ databases">
        <title>First draft genome of Liparis tanakae, snailfish: a comprehensive survey of snailfish specific genes.</title>
        <authorList>
            <person name="Kim W."/>
            <person name="Song I."/>
            <person name="Jeong J.-H."/>
            <person name="Kim D."/>
            <person name="Kim S."/>
            <person name="Ryu S."/>
            <person name="Song J.Y."/>
            <person name="Lee S.K."/>
        </authorList>
    </citation>
    <scope>NUCLEOTIDE SEQUENCE [LARGE SCALE GENOMIC DNA]</scope>
    <source>
        <tissue evidence="2">Muscle</tissue>
    </source>
</reference>
<keyword evidence="3" id="KW-1185">Reference proteome</keyword>
<evidence type="ECO:0000313" key="2">
    <source>
        <dbReference type="EMBL" id="TNN33737.1"/>
    </source>
</evidence>
<sequence length="125" mass="13529">MKESPTWRAAALTTCLRPVSDAGRLGEERQRARVRPSTEKFTEDVKRCRPMGTRPCSVSAVLSGVLGINSGAEVKVACDRQSDTRERFPSKRLCEKCNFLKEGSSQTGRGGGDAAPVGVESEVQT</sequence>
<comment type="caution">
    <text evidence="2">The sequence shown here is derived from an EMBL/GenBank/DDBJ whole genome shotgun (WGS) entry which is preliminary data.</text>
</comment>
<dbReference type="EMBL" id="SRLO01002148">
    <property type="protein sequence ID" value="TNN33737.1"/>
    <property type="molecule type" value="Genomic_DNA"/>
</dbReference>
<dbReference type="Proteomes" id="UP000314294">
    <property type="component" value="Unassembled WGS sequence"/>
</dbReference>
<dbReference type="AlphaFoldDB" id="A0A4Z2EXR6"/>
<accession>A0A4Z2EXR6</accession>
<evidence type="ECO:0000256" key="1">
    <source>
        <dbReference type="SAM" id="MobiDB-lite"/>
    </source>
</evidence>
<organism evidence="2 3">
    <name type="scientific">Liparis tanakae</name>
    <name type="common">Tanaka's snailfish</name>
    <dbReference type="NCBI Taxonomy" id="230148"/>
    <lineage>
        <taxon>Eukaryota</taxon>
        <taxon>Metazoa</taxon>
        <taxon>Chordata</taxon>
        <taxon>Craniata</taxon>
        <taxon>Vertebrata</taxon>
        <taxon>Euteleostomi</taxon>
        <taxon>Actinopterygii</taxon>
        <taxon>Neopterygii</taxon>
        <taxon>Teleostei</taxon>
        <taxon>Neoteleostei</taxon>
        <taxon>Acanthomorphata</taxon>
        <taxon>Eupercaria</taxon>
        <taxon>Perciformes</taxon>
        <taxon>Cottioidei</taxon>
        <taxon>Cottales</taxon>
        <taxon>Liparidae</taxon>
        <taxon>Liparis</taxon>
    </lineage>
</organism>
<evidence type="ECO:0000313" key="3">
    <source>
        <dbReference type="Proteomes" id="UP000314294"/>
    </source>
</evidence>
<name>A0A4Z2EXR6_9TELE</name>